<dbReference type="Proteomes" id="UP000276984">
    <property type="component" value="Chromosome"/>
</dbReference>
<gene>
    <name evidence="1" type="ORF">D8I30_10665</name>
</gene>
<dbReference type="RefSeq" id="WP_121482723.1">
    <property type="nucleotide sequence ID" value="NZ_CP032707.1"/>
</dbReference>
<sequence>MQTLAEHILAHAATLPEGQPLAAKGLLHLGERSAVDQALSRLVKRGRLLRAGRGLYVLPVQGRYGERPPTIESVVERLSALGGETVVRSGAAAANQLGLTTQTPVRQVYLTSGRSRRLQLGKQSVELRHAPPWQLVLPHSAAGEAVRALVWLGPEQAGSALKALRQRLPRSAFEELVGVGARLPTWLARSVSLAAHG</sequence>
<keyword evidence="2" id="KW-1185">Reference proteome</keyword>
<evidence type="ECO:0000313" key="1">
    <source>
        <dbReference type="EMBL" id="AYG95589.1"/>
    </source>
</evidence>
<dbReference type="InterPro" id="IPR045738">
    <property type="entry name" value="DUF6088"/>
</dbReference>
<dbReference type="EMBL" id="CP032707">
    <property type="protein sequence ID" value="AYG95589.1"/>
    <property type="molecule type" value="Genomic_DNA"/>
</dbReference>
<protein>
    <recommendedName>
        <fullName evidence="3">Type IV toxin-antitoxin system AbiEi family antitoxin domain-containing protein</fullName>
    </recommendedName>
</protein>
<dbReference type="Pfam" id="PF19570">
    <property type="entry name" value="DUF6088"/>
    <property type="match status" value="1"/>
</dbReference>
<dbReference type="OrthoDB" id="583588at2"/>
<evidence type="ECO:0008006" key="3">
    <source>
        <dbReference type="Google" id="ProtNLM"/>
    </source>
</evidence>
<accession>A0A494RJI7</accession>
<dbReference type="AlphaFoldDB" id="A0A494RJI7"/>
<evidence type="ECO:0000313" key="2">
    <source>
        <dbReference type="Proteomes" id="UP000276984"/>
    </source>
</evidence>
<reference evidence="1 2" key="1">
    <citation type="submission" date="2018-10" db="EMBL/GenBank/DDBJ databases">
        <title>Complete genome sequence of Brevundimonas naejangsanensis BRV3.</title>
        <authorList>
            <person name="Berrios L."/>
            <person name="Ely B."/>
        </authorList>
    </citation>
    <scope>NUCLEOTIDE SEQUENCE [LARGE SCALE GENOMIC DNA]</scope>
    <source>
        <strain evidence="1 2">BRV3</strain>
    </source>
</reference>
<name>A0A494RJI7_9CAUL</name>
<proteinExistence type="predicted"/>
<organism evidence="1 2">
    <name type="scientific">Brevundimonas naejangsanensis</name>
    <dbReference type="NCBI Taxonomy" id="588932"/>
    <lineage>
        <taxon>Bacteria</taxon>
        <taxon>Pseudomonadati</taxon>
        <taxon>Pseudomonadota</taxon>
        <taxon>Alphaproteobacteria</taxon>
        <taxon>Caulobacterales</taxon>
        <taxon>Caulobacteraceae</taxon>
        <taxon>Brevundimonas</taxon>
    </lineage>
</organism>